<organism evidence="7 8">
    <name type="scientific">Eucalyptus globulus</name>
    <name type="common">Tasmanian blue gum</name>
    <dbReference type="NCBI Taxonomy" id="34317"/>
    <lineage>
        <taxon>Eukaryota</taxon>
        <taxon>Viridiplantae</taxon>
        <taxon>Streptophyta</taxon>
        <taxon>Embryophyta</taxon>
        <taxon>Tracheophyta</taxon>
        <taxon>Spermatophyta</taxon>
        <taxon>Magnoliopsida</taxon>
        <taxon>eudicotyledons</taxon>
        <taxon>Gunneridae</taxon>
        <taxon>Pentapetalae</taxon>
        <taxon>rosids</taxon>
        <taxon>malvids</taxon>
        <taxon>Myrtales</taxon>
        <taxon>Myrtaceae</taxon>
        <taxon>Myrtoideae</taxon>
        <taxon>Eucalypteae</taxon>
        <taxon>Eucalyptus</taxon>
    </lineage>
</organism>
<dbReference type="AlphaFoldDB" id="A0ABD3LJS0"/>
<dbReference type="GO" id="GO:0051707">
    <property type="term" value="P:response to other organism"/>
    <property type="evidence" value="ECO:0007669"/>
    <property type="project" value="UniProtKB-ARBA"/>
</dbReference>
<keyword evidence="4" id="KW-0520">NAD</keyword>
<evidence type="ECO:0000256" key="5">
    <source>
        <dbReference type="SAM" id="MobiDB-lite"/>
    </source>
</evidence>
<dbReference type="InterPro" id="IPR002182">
    <property type="entry name" value="NB-ARC"/>
</dbReference>
<evidence type="ECO:0000313" key="7">
    <source>
        <dbReference type="EMBL" id="KAL3750126.1"/>
    </source>
</evidence>
<dbReference type="Pfam" id="PF00931">
    <property type="entry name" value="NB-ARC"/>
    <property type="match status" value="1"/>
</dbReference>
<sequence>MDKGQSQRKRKRAQKESTKGASTSSFISPKLIGQGDDAYHVFLSFRGSDTRKEFTDHLYNRLVNTGIFVFKDDKSIPIGEDFSSQILGAISRSKISIPIISKNYATSKWCLRELIHMMDCKNSGSHIVLPIFYKVKPSDVRNLEGNFGNAFCSSQEYFDEKDIQEGPRALKEVSYLQAWESEKFANGHEGELVEEVVKKVLSKLQQDFQLDVTEHLVGFGEHVSKIRNWVDTNAGAARTIGIYGMGGIGKTTLAKLIYNQLLDEFVHHSFLANIRETAQCKGIPYLQNQLIKEVLQIKDQVWNVDDGISLIRSRFKGKKVLILLDDIDHKNQLDALARKRNWFMRGSIIIVTTRNKAILDQSEFEVDYPYQLNEMGKVHSLLLFKRHAFRVDHCPTDFEDISHEIVITMGGLPLALKVVGSYLFKKTNLNVWKDTLKQLKEGPHKDVQKILKISYDALEDGHKQIFLDIACFVIGKEIKFAMYMWEDCGFRPSQGIEELVLRCLIKIENDDKLWMHDQLRDLGRSIFCQGQSSERCIKPWIGKEAFGEQILGTIFHNTFNDWPRGCPSTCTSELFKNLSISSSRVLSFCWTTISEDFNELFPELRWLRWLYIEPNIFSSAINLHLSKLVVLELSQNKLTEDWGGWSSIMAAKQLKVLDLSYSRELRCTPNLLAFTKLEILILSHCRKLKQVDPSIGKLKSLISLDLYSCKSLREIPSSIGDLSSLKQLKLGGCVSLREIPNSIGNLSCLEKLNLKSCELLTKIPSSIGHLSSLKQLKLGGCVSLREIPNSIGNLSCLEKLNLKSCELLTKIRSSIGHLSSLKQLNLGGCVSLREIPNSIGNLSCLEKLNLKSCELLTKIPSSIGDLSSLKQLKLGGCVSLREIPNSIGNLSCLEKLNLKSCELFVKIPSSIGDLSSLKQLKLGGCVSLGEIPNSIGNLSCLEKLNLKSCELLTKVPSSIGDLSSLKQLKLGGCVSLREIPNSIGNLSCLEKLNLKSCKLLTKIPSSIGDLSSLKQLKLGGCVSLREIPNSIGDLSSLKQLKLGGCVSLREIPNSIGNLSSLKQLDLGSCSSLTEIPSSIENLSSLEQLDLGSCSSLTEIPSSIGNLSSLGQLVLGTTCSRELRVIG</sequence>
<dbReference type="SUPFAM" id="SSF52200">
    <property type="entry name" value="Toll/Interleukin receptor TIR domain"/>
    <property type="match status" value="1"/>
</dbReference>
<dbReference type="PRINTS" id="PR00364">
    <property type="entry name" value="DISEASERSIST"/>
</dbReference>
<proteinExistence type="predicted"/>
<dbReference type="InterPro" id="IPR000157">
    <property type="entry name" value="TIR_dom"/>
</dbReference>
<keyword evidence="8" id="KW-1185">Reference proteome</keyword>
<evidence type="ECO:0000313" key="8">
    <source>
        <dbReference type="Proteomes" id="UP001634007"/>
    </source>
</evidence>
<dbReference type="Pfam" id="PF23282">
    <property type="entry name" value="WHD_ROQ1"/>
    <property type="match status" value="1"/>
</dbReference>
<dbReference type="FunFam" id="3.40.50.10140:FF:000007">
    <property type="entry name" value="Disease resistance protein (TIR-NBS-LRR class)"/>
    <property type="match status" value="1"/>
</dbReference>
<dbReference type="InterPro" id="IPR042197">
    <property type="entry name" value="Apaf_helical"/>
</dbReference>
<evidence type="ECO:0000256" key="2">
    <source>
        <dbReference type="ARBA" id="ARBA00022737"/>
    </source>
</evidence>
<dbReference type="SMART" id="SM00367">
    <property type="entry name" value="LRR_CC"/>
    <property type="match status" value="6"/>
</dbReference>
<dbReference type="InterPro" id="IPR032675">
    <property type="entry name" value="LRR_dom_sf"/>
</dbReference>
<dbReference type="SUPFAM" id="SSF52058">
    <property type="entry name" value="L domain-like"/>
    <property type="match status" value="2"/>
</dbReference>
<dbReference type="Gene3D" id="3.80.10.10">
    <property type="entry name" value="Ribonuclease Inhibitor"/>
    <property type="match status" value="3"/>
</dbReference>
<comment type="caution">
    <text evidence="7">The sequence shown here is derived from an EMBL/GenBank/DDBJ whole genome shotgun (WGS) entry which is preliminary data.</text>
</comment>
<dbReference type="InterPro" id="IPR055414">
    <property type="entry name" value="LRR_R13L4/SHOC2-like"/>
</dbReference>
<protein>
    <recommendedName>
        <fullName evidence="6">TIR domain-containing protein</fullName>
    </recommendedName>
</protein>
<dbReference type="PANTHER" id="PTHR11017:SF570">
    <property type="entry name" value="DISEASE RESISTANCE PROTEIN (TIR-NBS CLASS)-RELATED"/>
    <property type="match status" value="1"/>
</dbReference>
<evidence type="ECO:0000259" key="6">
    <source>
        <dbReference type="PROSITE" id="PS50104"/>
    </source>
</evidence>
<evidence type="ECO:0000256" key="3">
    <source>
        <dbReference type="ARBA" id="ARBA00022821"/>
    </source>
</evidence>
<feature type="domain" description="TIR" evidence="6">
    <location>
        <begin position="37"/>
        <end position="204"/>
    </location>
</feature>
<dbReference type="Gene3D" id="3.40.50.300">
    <property type="entry name" value="P-loop containing nucleotide triphosphate hydrolases"/>
    <property type="match status" value="1"/>
</dbReference>
<keyword evidence="3" id="KW-0611">Plant defense</keyword>
<dbReference type="Pfam" id="PF23598">
    <property type="entry name" value="LRR_14"/>
    <property type="match status" value="3"/>
</dbReference>
<dbReference type="EMBL" id="JBJKBG010000002">
    <property type="protein sequence ID" value="KAL3750126.1"/>
    <property type="molecule type" value="Genomic_DNA"/>
</dbReference>
<evidence type="ECO:0000256" key="4">
    <source>
        <dbReference type="ARBA" id="ARBA00023027"/>
    </source>
</evidence>
<dbReference type="InterPro" id="IPR035897">
    <property type="entry name" value="Toll_tir_struct_dom_sf"/>
</dbReference>
<feature type="compositionally biased region" description="Basic residues" evidence="5">
    <location>
        <begin position="1"/>
        <end position="13"/>
    </location>
</feature>
<reference evidence="7 8" key="1">
    <citation type="submission" date="2024-11" db="EMBL/GenBank/DDBJ databases">
        <title>Chromosome-level genome assembly of Eucalyptus globulus Labill. provides insights into its genome evolution.</title>
        <authorList>
            <person name="Li X."/>
        </authorList>
    </citation>
    <scope>NUCLEOTIDE SEQUENCE [LARGE SCALE GENOMIC DNA]</scope>
    <source>
        <strain evidence="7">CL2024</strain>
        <tissue evidence="7">Fresh tender leaves</tissue>
    </source>
</reference>
<dbReference type="GO" id="GO:0006952">
    <property type="term" value="P:defense response"/>
    <property type="evidence" value="ECO:0007669"/>
    <property type="project" value="UniProtKB-KW"/>
</dbReference>
<dbReference type="Pfam" id="PF00560">
    <property type="entry name" value="LRR_1"/>
    <property type="match status" value="1"/>
</dbReference>
<name>A0ABD3LJS0_EUCGL</name>
<dbReference type="InterPro" id="IPR044974">
    <property type="entry name" value="Disease_R_plants"/>
</dbReference>
<gene>
    <name evidence="7" type="ORF">ACJRO7_011154</name>
</gene>
<dbReference type="Gene3D" id="3.40.50.10140">
    <property type="entry name" value="Toll/interleukin-1 receptor homology (TIR) domain"/>
    <property type="match status" value="1"/>
</dbReference>
<dbReference type="SMART" id="SM00255">
    <property type="entry name" value="TIR"/>
    <property type="match status" value="1"/>
</dbReference>
<dbReference type="Pfam" id="PF01582">
    <property type="entry name" value="TIR"/>
    <property type="match status" value="1"/>
</dbReference>
<dbReference type="InterPro" id="IPR006553">
    <property type="entry name" value="Leu-rich_rpt_Cys-con_subtyp"/>
</dbReference>
<dbReference type="Proteomes" id="UP001634007">
    <property type="component" value="Unassembled WGS sequence"/>
</dbReference>
<keyword evidence="1" id="KW-0433">Leucine-rich repeat</keyword>
<accession>A0ABD3LJS0</accession>
<evidence type="ECO:0000256" key="1">
    <source>
        <dbReference type="ARBA" id="ARBA00022614"/>
    </source>
</evidence>
<keyword evidence="2" id="KW-0677">Repeat</keyword>
<dbReference type="Gene3D" id="1.10.8.430">
    <property type="entry name" value="Helical domain of apoptotic protease-activating factors"/>
    <property type="match status" value="1"/>
</dbReference>
<dbReference type="PANTHER" id="PTHR11017">
    <property type="entry name" value="LEUCINE-RICH REPEAT-CONTAINING PROTEIN"/>
    <property type="match status" value="1"/>
</dbReference>
<dbReference type="InterPro" id="IPR001611">
    <property type="entry name" value="Leu-rich_rpt"/>
</dbReference>
<dbReference type="InterPro" id="IPR058192">
    <property type="entry name" value="WHD_ROQ1-like"/>
</dbReference>
<dbReference type="PROSITE" id="PS50104">
    <property type="entry name" value="TIR"/>
    <property type="match status" value="1"/>
</dbReference>
<dbReference type="SUPFAM" id="SSF52540">
    <property type="entry name" value="P-loop containing nucleoside triphosphate hydrolases"/>
    <property type="match status" value="1"/>
</dbReference>
<feature type="region of interest" description="Disordered" evidence="5">
    <location>
        <begin position="1"/>
        <end position="29"/>
    </location>
</feature>
<dbReference type="InterPro" id="IPR027417">
    <property type="entry name" value="P-loop_NTPase"/>
</dbReference>